<dbReference type="Proteomes" id="UP001165524">
    <property type="component" value="Unassembled WGS sequence"/>
</dbReference>
<accession>A0ABT0E9V0</accession>
<feature type="signal peptide" evidence="2">
    <location>
        <begin position="1"/>
        <end position="22"/>
    </location>
</feature>
<proteinExistence type="predicted"/>
<evidence type="ECO:0000256" key="2">
    <source>
        <dbReference type="SAM" id="SignalP"/>
    </source>
</evidence>
<keyword evidence="2" id="KW-0732">Signal</keyword>
<reference evidence="3" key="1">
    <citation type="submission" date="2022-04" db="EMBL/GenBank/DDBJ databases">
        <title>Alcanivorax sp. CY1518 draft genome sequence.</title>
        <authorList>
            <person name="Zhao G."/>
            <person name="An M."/>
        </authorList>
    </citation>
    <scope>NUCLEOTIDE SEQUENCE</scope>
    <source>
        <strain evidence="3">CY1518</strain>
    </source>
</reference>
<comment type="caution">
    <text evidence="3">The sequence shown here is derived from an EMBL/GenBank/DDBJ whole genome shotgun (WGS) entry which is preliminary data.</text>
</comment>
<feature type="compositionally biased region" description="Polar residues" evidence="1">
    <location>
        <begin position="52"/>
        <end position="68"/>
    </location>
</feature>
<dbReference type="RefSeq" id="WP_246953382.1">
    <property type="nucleotide sequence ID" value="NZ_JALKII010000010.1"/>
</dbReference>
<dbReference type="EMBL" id="JALKII010000010">
    <property type="protein sequence ID" value="MCK0538596.1"/>
    <property type="molecule type" value="Genomic_DNA"/>
</dbReference>
<organism evidence="3 4">
    <name type="scientific">Alcanivorax quisquiliarum</name>
    <dbReference type="NCBI Taxonomy" id="2933565"/>
    <lineage>
        <taxon>Bacteria</taxon>
        <taxon>Pseudomonadati</taxon>
        <taxon>Pseudomonadota</taxon>
        <taxon>Gammaproteobacteria</taxon>
        <taxon>Oceanospirillales</taxon>
        <taxon>Alcanivoracaceae</taxon>
        <taxon>Alcanivorax</taxon>
    </lineage>
</organism>
<feature type="region of interest" description="Disordered" evidence="1">
    <location>
        <begin position="20"/>
        <end position="68"/>
    </location>
</feature>
<name>A0ABT0E9V0_9GAMM</name>
<keyword evidence="4" id="KW-1185">Reference proteome</keyword>
<feature type="compositionally biased region" description="Pro residues" evidence="1">
    <location>
        <begin position="22"/>
        <end position="31"/>
    </location>
</feature>
<evidence type="ECO:0000313" key="4">
    <source>
        <dbReference type="Proteomes" id="UP001165524"/>
    </source>
</evidence>
<evidence type="ECO:0000313" key="3">
    <source>
        <dbReference type="EMBL" id="MCK0538596.1"/>
    </source>
</evidence>
<gene>
    <name evidence="3" type="ORF">MU846_12850</name>
</gene>
<evidence type="ECO:0000256" key="1">
    <source>
        <dbReference type="SAM" id="MobiDB-lite"/>
    </source>
</evidence>
<feature type="chain" id="PRO_5046665111" evidence="2">
    <location>
        <begin position="23"/>
        <end position="68"/>
    </location>
</feature>
<sequence>MRVVIVLMILAIAALLLTQPFNQPPASPPGAVPASDSGRSESGVGDGDRNARSNSPQDARQPPDDSQP</sequence>
<protein>
    <submittedName>
        <fullName evidence="3">Uncharacterized protein</fullName>
    </submittedName>
</protein>